<dbReference type="InterPro" id="IPR002347">
    <property type="entry name" value="SDR_fam"/>
</dbReference>
<evidence type="ECO:0000313" key="6">
    <source>
        <dbReference type="EMBL" id="CAB4990771.1"/>
    </source>
</evidence>
<sequence length="293" mass="30805">MTPLEPTPTAPPTSSSRIAFVTGASRGIGKAIALELAAAGFDIAITARTVHEGESREHSSTVRRSDMTPLPGSLETTAGMIAEMGRRVLTVPADLLDHPSLVTAAYTVLDQWGHVDVLVNNGRYIGPGHMDQILDTPVRVLRDHLEANALAPIVLLKALAPHMVTRGSGTIINITSTAAYQDPTEPAGSGGWGLGYGFSKGALHRIAGIAAVELRDRGVRAFNIQPGFIATERIAQDMAAFGFDVSTGAPAVVIGKVCRWLCESPDANELNGTTIQGQELCARLGLLSGWPTA</sequence>
<accession>A0A6J7GSG5</accession>
<dbReference type="EMBL" id="CAFABA010000036">
    <property type="protein sequence ID" value="CAB4827282.1"/>
    <property type="molecule type" value="Genomic_DNA"/>
</dbReference>
<dbReference type="EMBL" id="CAFBMH010000038">
    <property type="protein sequence ID" value="CAB4907675.1"/>
    <property type="molecule type" value="Genomic_DNA"/>
</dbReference>
<proteinExistence type="inferred from homology"/>
<reference evidence="5" key="1">
    <citation type="submission" date="2020-05" db="EMBL/GenBank/DDBJ databases">
        <authorList>
            <person name="Chiriac C."/>
            <person name="Salcher M."/>
            <person name="Ghai R."/>
            <person name="Kavagutti S V."/>
        </authorList>
    </citation>
    <scope>NUCLEOTIDE SEQUENCE</scope>
</reference>
<dbReference type="PANTHER" id="PTHR42879">
    <property type="entry name" value="3-OXOACYL-(ACYL-CARRIER-PROTEIN) REDUCTASE"/>
    <property type="match status" value="1"/>
</dbReference>
<evidence type="ECO:0000256" key="2">
    <source>
        <dbReference type="SAM" id="MobiDB-lite"/>
    </source>
</evidence>
<gene>
    <name evidence="3" type="ORF">UFOPK2754_01632</name>
    <name evidence="4" type="ORF">UFOPK3139_01114</name>
    <name evidence="5" type="ORF">UFOPK3543_01269</name>
    <name evidence="6" type="ORF">UFOPK3967_00987</name>
</gene>
<comment type="similarity">
    <text evidence="1">Belongs to the short-chain dehydrogenases/reductases (SDR) family.</text>
</comment>
<evidence type="ECO:0000313" key="4">
    <source>
        <dbReference type="EMBL" id="CAB4827282.1"/>
    </source>
</evidence>
<evidence type="ECO:0000256" key="1">
    <source>
        <dbReference type="ARBA" id="ARBA00006484"/>
    </source>
</evidence>
<dbReference type="PANTHER" id="PTHR42879:SF2">
    <property type="entry name" value="3-OXOACYL-[ACYL-CARRIER-PROTEIN] REDUCTASE FABG"/>
    <property type="match status" value="1"/>
</dbReference>
<evidence type="ECO:0000313" key="3">
    <source>
        <dbReference type="EMBL" id="CAB4747982.1"/>
    </source>
</evidence>
<dbReference type="PRINTS" id="PR00081">
    <property type="entry name" value="GDHRDH"/>
</dbReference>
<dbReference type="CDD" id="cd05233">
    <property type="entry name" value="SDR_c"/>
    <property type="match status" value="1"/>
</dbReference>
<name>A0A6J7GSG5_9ZZZZ</name>
<dbReference type="SUPFAM" id="SSF51735">
    <property type="entry name" value="NAD(P)-binding Rossmann-fold domains"/>
    <property type="match status" value="1"/>
</dbReference>
<dbReference type="AlphaFoldDB" id="A0A6J7GSG5"/>
<protein>
    <submittedName>
        <fullName evidence="5">Unannotated protein</fullName>
    </submittedName>
</protein>
<dbReference type="InterPro" id="IPR050259">
    <property type="entry name" value="SDR"/>
</dbReference>
<feature type="compositionally biased region" description="Basic and acidic residues" evidence="2">
    <location>
        <begin position="52"/>
        <end position="66"/>
    </location>
</feature>
<feature type="region of interest" description="Disordered" evidence="2">
    <location>
        <begin position="52"/>
        <end position="71"/>
    </location>
</feature>
<evidence type="ECO:0000313" key="5">
    <source>
        <dbReference type="EMBL" id="CAB4907675.1"/>
    </source>
</evidence>
<dbReference type="Pfam" id="PF00106">
    <property type="entry name" value="adh_short"/>
    <property type="match status" value="1"/>
</dbReference>
<dbReference type="EMBL" id="CAEZYR010000056">
    <property type="protein sequence ID" value="CAB4747982.1"/>
    <property type="molecule type" value="Genomic_DNA"/>
</dbReference>
<dbReference type="Gene3D" id="3.40.50.720">
    <property type="entry name" value="NAD(P)-binding Rossmann-like Domain"/>
    <property type="match status" value="1"/>
</dbReference>
<dbReference type="InterPro" id="IPR036291">
    <property type="entry name" value="NAD(P)-bd_dom_sf"/>
</dbReference>
<organism evidence="5">
    <name type="scientific">freshwater metagenome</name>
    <dbReference type="NCBI Taxonomy" id="449393"/>
    <lineage>
        <taxon>unclassified sequences</taxon>
        <taxon>metagenomes</taxon>
        <taxon>ecological metagenomes</taxon>
    </lineage>
</organism>
<dbReference type="EMBL" id="CAFBOS010000046">
    <property type="protein sequence ID" value="CAB4990771.1"/>
    <property type="molecule type" value="Genomic_DNA"/>
</dbReference>